<evidence type="ECO:0000256" key="5">
    <source>
        <dbReference type="ARBA" id="ARBA00023136"/>
    </source>
</evidence>
<protein>
    <submittedName>
        <fullName evidence="9">ABC transporter permease</fullName>
    </submittedName>
</protein>
<comment type="similarity">
    <text evidence="6">Belongs to the ABC-4 integral membrane protein family.</text>
</comment>
<dbReference type="Proteomes" id="UP000249061">
    <property type="component" value="Unassembled WGS sequence"/>
</dbReference>
<dbReference type="GO" id="GO:0005886">
    <property type="term" value="C:plasma membrane"/>
    <property type="evidence" value="ECO:0007669"/>
    <property type="project" value="UniProtKB-SubCell"/>
</dbReference>
<dbReference type="InterPro" id="IPR003838">
    <property type="entry name" value="ABC3_permease_C"/>
</dbReference>
<dbReference type="AlphaFoldDB" id="A0A2W5STH5"/>
<organism evidence="9 10">
    <name type="scientific">Archangium gephyra</name>
    <dbReference type="NCBI Taxonomy" id="48"/>
    <lineage>
        <taxon>Bacteria</taxon>
        <taxon>Pseudomonadati</taxon>
        <taxon>Myxococcota</taxon>
        <taxon>Myxococcia</taxon>
        <taxon>Myxococcales</taxon>
        <taxon>Cystobacterineae</taxon>
        <taxon>Archangiaceae</taxon>
        <taxon>Archangium</taxon>
    </lineage>
</organism>
<reference evidence="9 10" key="1">
    <citation type="submission" date="2017-08" db="EMBL/GenBank/DDBJ databases">
        <title>Infants hospitalized years apart are colonized by the same room-sourced microbial strains.</title>
        <authorList>
            <person name="Brooks B."/>
            <person name="Olm M.R."/>
            <person name="Firek B.A."/>
            <person name="Baker R."/>
            <person name="Thomas B.C."/>
            <person name="Morowitz M.J."/>
            <person name="Banfield J.F."/>
        </authorList>
    </citation>
    <scope>NUCLEOTIDE SEQUENCE [LARGE SCALE GENOMIC DNA]</scope>
    <source>
        <strain evidence="9">S2_003_000_R2_14</strain>
    </source>
</reference>
<name>A0A2W5STH5_9BACT</name>
<evidence type="ECO:0000256" key="4">
    <source>
        <dbReference type="ARBA" id="ARBA00022989"/>
    </source>
</evidence>
<keyword evidence="4 7" id="KW-1133">Transmembrane helix</keyword>
<comment type="caution">
    <text evidence="9">The sequence shown here is derived from an EMBL/GenBank/DDBJ whole genome shotgun (WGS) entry which is preliminary data.</text>
</comment>
<evidence type="ECO:0000256" key="6">
    <source>
        <dbReference type="ARBA" id="ARBA00038076"/>
    </source>
</evidence>
<evidence type="ECO:0000256" key="3">
    <source>
        <dbReference type="ARBA" id="ARBA00022692"/>
    </source>
</evidence>
<dbReference type="InterPro" id="IPR050250">
    <property type="entry name" value="Macrolide_Exporter_MacB"/>
</dbReference>
<comment type="subcellular location">
    <subcellularLocation>
        <location evidence="1">Cell membrane</location>
        <topology evidence="1">Multi-pass membrane protein</topology>
    </subcellularLocation>
</comment>
<keyword evidence="5 7" id="KW-0472">Membrane</keyword>
<feature type="transmembrane region" description="Helical" evidence="7">
    <location>
        <begin position="261"/>
        <end position="285"/>
    </location>
</feature>
<feature type="transmembrane region" description="Helical" evidence="7">
    <location>
        <begin position="305"/>
        <end position="333"/>
    </location>
</feature>
<evidence type="ECO:0000313" key="9">
    <source>
        <dbReference type="EMBL" id="PZR04947.1"/>
    </source>
</evidence>
<sequence>MGIGALVFFVALGLGVGRVIREKVFPLDIKLVEVIPSQLSIGLFGGKLDQPAVDRLGSMPGVERAYRKMNVRVPAVSFYDGDFFGRRIRMGIEVLAVGVDAELVKRDVQQGDFSDPGVGKPIPGVVASRLLEIYNKTFAPARSLPQLSGNMLIGFQFPVDWNRSFVAPAKGASSAAPAQVVGVSDRGLLAGITIPLDVARRLNREFNEDAETFTAVTLEAKSPDDVPGIVAAVKDMGLRVDDQERRLAENAGAAVTITTSAMALLSALICLLAAFNIAHALSASVRAREKELGVMRAVGARRTDIFRLVLAEAALLGIAGGLTGTLIALGAAAGVDMLSARVLPDFPFKPDSYFLVPLWLPVVGLGLGVIAAIGGAWLPARRASKVDPARVLAGQGT</sequence>
<feature type="transmembrane region" description="Helical" evidence="7">
    <location>
        <begin position="353"/>
        <end position="378"/>
    </location>
</feature>
<evidence type="ECO:0000259" key="8">
    <source>
        <dbReference type="Pfam" id="PF02687"/>
    </source>
</evidence>
<accession>A0A2W5STH5</accession>
<keyword evidence="2" id="KW-1003">Cell membrane</keyword>
<keyword evidence="3 7" id="KW-0812">Transmembrane</keyword>
<dbReference type="Pfam" id="PF02687">
    <property type="entry name" value="FtsX"/>
    <property type="match status" value="1"/>
</dbReference>
<feature type="domain" description="ABC3 transporter permease C-terminal" evidence="8">
    <location>
        <begin position="264"/>
        <end position="388"/>
    </location>
</feature>
<gene>
    <name evidence="9" type="ORF">DI536_33365</name>
</gene>
<proteinExistence type="inferred from homology"/>
<evidence type="ECO:0000313" key="10">
    <source>
        <dbReference type="Proteomes" id="UP000249061"/>
    </source>
</evidence>
<evidence type="ECO:0000256" key="2">
    <source>
        <dbReference type="ARBA" id="ARBA00022475"/>
    </source>
</evidence>
<dbReference type="PANTHER" id="PTHR30572:SF4">
    <property type="entry name" value="ABC TRANSPORTER PERMEASE YTRF"/>
    <property type="match status" value="1"/>
</dbReference>
<dbReference type="EMBL" id="QFQP01000050">
    <property type="protein sequence ID" value="PZR04947.1"/>
    <property type="molecule type" value="Genomic_DNA"/>
</dbReference>
<evidence type="ECO:0000256" key="7">
    <source>
        <dbReference type="SAM" id="Phobius"/>
    </source>
</evidence>
<evidence type="ECO:0000256" key="1">
    <source>
        <dbReference type="ARBA" id="ARBA00004651"/>
    </source>
</evidence>
<dbReference type="PANTHER" id="PTHR30572">
    <property type="entry name" value="MEMBRANE COMPONENT OF TRANSPORTER-RELATED"/>
    <property type="match status" value="1"/>
</dbReference>
<dbReference type="GO" id="GO:0022857">
    <property type="term" value="F:transmembrane transporter activity"/>
    <property type="evidence" value="ECO:0007669"/>
    <property type="project" value="TreeGrafter"/>
</dbReference>